<evidence type="ECO:0000256" key="7">
    <source>
        <dbReference type="ARBA" id="ARBA00023265"/>
    </source>
</evidence>
<sequence length="594" mass="69098">MEEAYDESRPLAFTPTWSIATVLSIFVAVSMLTERLIYYLSYWLRKTNRKPLLAALEKMHEEMMLLGFISLLLTATSELIANICIPLKLFNSDFAPCTKSEIMKEKESNVSKEHKLLMISTSPHLTRRVLEDINRNPCHEGYLPFLSYEDLEQLHEFIFIMAVTHISYSCFTMLLAIVKVRADKIHSWKIWEKEVHKNPRSYAFPEITRNFALQSQSTLVMFHRSNPLNHIFIYNLIQIYFVSNFIELQRCFLQQFWNSVHRMDYLTLRKGFIMKHKLTLEYDFHSYMIQSMEEEFENMVGVSIPLWGCVIAFMLFNIKVGTKLQHVIATLVLENAEITNFFSEAKLTPRDELFWFNKPELLLTLIHFIIFQNAFELASFFWFWWQFGYNSCFLKRHNLVFIKMGVGLIGQFVCSYSTLPLYALVTQMGTNFKAALIPETVRDAMDDWGKTTRKKRKQGLLPNDLKLQPLRALIPARKRPSRAGIHDLARQSLNHDWSCPSLHHDLAGQSFPSTWPVGLCTTTWPVDPCTMTWPVGCASRSRLGQSTPHLRTTSLISSSTTLLPFRTETIPRSSSMPREIYCANARDEEENKRS</sequence>
<feature type="transmembrane region" description="Helical" evidence="9">
    <location>
        <begin position="157"/>
        <end position="178"/>
    </location>
</feature>
<evidence type="ECO:0000256" key="3">
    <source>
        <dbReference type="ARBA" id="ARBA00022692"/>
    </source>
</evidence>
<dbReference type="PANTHER" id="PTHR31942:SF77">
    <property type="entry name" value="MLO-LIKE PROTEIN 14"/>
    <property type="match status" value="1"/>
</dbReference>
<keyword evidence="4 8" id="KW-0611">Plant defense</keyword>
<evidence type="ECO:0000256" key="2">
    <source>
        <dbReference type="ARBA" id="ARBA00006574"/>
    </source>
</evidence>
<comment type="domain">
    <text evidence="8">The C-terminus contains a calmodulin-binding domain, which binds calmodulin in a calcium-dependent fashion.</text>
</comment>
<dbReference type="GO" id="GO:0005516">
    <property type="term" value="F:calmodulin binding"/>
    <property type="evidence" value="ECO:0007669"/>
    <property type="project" value="UniProtKB-KW"/>
</dbReference>
<protein>
    <recommendedName>
        <fullName evidence="8">MLO-like protein</fullName>
    </recommendedName>
</protein>
<keyword evidence="8" id="KW-0112">Calmodulin-binding</keyword>
<dbReference type="GO" id="GO:0016020">
    <property type="term" value="C:membrane"/>
    <property type="evidence" value="ECO:0007669"/>
    <property type="project" value="UniProtKB-SubCell"/>
</dbReference>
<comment type="function">
    <text evidence="8">May be involved in modulation of pathogen defense and leaf cell death.</text>
</comment>
<keyword evidence="5 8" id="KW-1133">Transmembrane helix</keyword>
<keyword evidence="7 8" id="KW-0568">Pathogenesis-related protein</keyword>
<feature type="transmembrane region" description="Helical" evidence="9">
    <location>
        <begin position="296"/>
        <end position="316"/>
    </location>
</feature>
<evidence type="ECO:0000256" key="8">
    <source>
        <dbReference type="RuleBase" id="RU280816"/>
    </source>
</evidence>
<evidence type="ECO:0000313" key="11">
    <source>
        <dbReference type="Proteomes" id="UP001386955"/>
    </source>
</evidence>
<feature type="transmembrane region" description="Helical" evidence="9">
    <location>
        <begin position="65"/>
        <end position="90"/>
    </location>
</feature>
<feature type="transmembrane region" description="Helical" evidence="9">
    <location>
        <begin position="406"/>
        <end position="425"/>
    </location>
</feature>
<organism evidence="10 11">
    <name type="scientific">Psophocarpus tetragonolobus</name>
    <name type="common">Winged bean</name>
    <name type="synonym">Dolichos tetragonolobus</name>
    <dbReference type="NCBI Taxonomy" id="3891"/>
    <lineage>
        <taxon>Eukaryota</taxon>
        <taxon>Viridiplantae</taxon>
        <taxon>Streptophyta</taxon>
        <taxon>Embryophyta</taxon>
        <taxon>Tracheophyta</taxon>
        <taxon>Spermatophyta</taxon>
        <taxon>Magnoliopsida</taxon>
        <taxon>eudicotyledons</taxon>
        <taxon>Gunneridae</taxon>
        <taxon>Pentapetalae</taxon>
        <taxon>rosids</taxon>
        <taxon>fabids</taxon>
        <taxon>Fabales</taxon>
        <taxon>Fabaceae</taxon>
        <taxon>Papilionoideae</taxon>
        <taxon>50 kb inversion clade</taxon>
        <taxon>NPAAA clade</taxon>
        <taxon>indigoferoid/millettioid clade</taxon>
        <taxon>Phaseoleae</taxon>
        <taxon>Psophocarpus</taxon>
    </lineage>
</organism>
<evidence type="ECO:0000256" key="5">
    <source>
        <dbReference type="ARBA" id="ARBA00022989"/>
    </source>
</evidence>
<evidence type="ECO:0000256" key="4">
    <source>
        <dbReference type="ARBA" id="ARBA00022821"/>
    </source>
</evidence>
<feature type="transmembrane region" description="Helical" evidence="9">
    <location>
        <begin position="20"/>
        <end position="44"/>
    </location>
</feature>
<proteinExistence type="inferred from homology"/>
<dbReference type="PANTHER" id="PTHR31942">
    <property type="entry name" value="MLO-LIKE PROTEIN 1"/>
    <property type="match status" value="1"/>
</dbReference>
<evidence type="ECO:0000256" key="1">
    <source>
        <dbReference type="ARBA" id="ARBA00004141"/>
    </source>
</evidence>
<dbReference type="GO" id="GO:0006952">
    <property type="term" value="P:defense response"/>
    <property type="evidence" value="ECO:0007669"/>
    <property type="project" value="UniProtKB-KW"/>
</dbReference>
<keyword evidence="11" id="KW-1185">Reference proteome</keyword>
<name>A0AAN9SSF8_PSOTE</name>
<dbReference type="Proteomes" id="UP001386955">
    <property type="component" value="Unassembled WGS sequence"/>
</dbReference>
<dbReference type="AlphaFoldDB" id="A0AAN9SSF8"/>
<accession>A0AAN9SSF8</accession>
<evidence type="ECO:0000256" key="6">
    <source>
        <dbReference type="ARBA" id="ARBA00023136"/>
    </source>
</evidence>
<keyword evidence="6 8" id="KW-0472">Membrane</keyword>
<reference evidence="10 11" key="1">
    <citation type="submission" date="2024-01" db="EMBL/GenBank/DDBJ databases">
        <title>The genomes of 5 underutilized Papilionoideae crops provide insights into root nodulation and disease resistanc.</title>
        <authorList>
            <person name="Jiang F."/>
        </authorList>
    </citation>
    <scope>NUCLEOTIDE SEQUENCE [LARGE SCALE GENOMIC DNA]</scope>
    <source>
        <strain evidence="10">DUOXIRENSHENG_FW03</strain>
        <tissue evidence="10">Leaves</tissue>
    </source>
</reference>
<evidence type="ECO:0000256" key="9">
    <source>
        <dbReference type="SAM" id="Phobius"/>
    </source>
</evidence>
<evidence type="ECO:0000313" key="10">
    <source>
        <dbReference type="EMBL" id="KAK7405221.1"/>
    </source>
</evidence>
<comment type="caution">
    <text evidence="10">The sequence shown here is derived from an EMBL/GenBank/DDBJ whole genome shotgun (WGS) entry which is preliminary data.</text>
</comment>
<gene>
    <name evidence="8" type="primary">MLO</name>
    <name evidence="10" type="ORF">VNO78_06420</name>
</gene>
<dbReference type="InterPro" id="IPR004326">
    <property type="entry name" value="Mlo"/>
</dbReference>
<dbReference type="Pfam" id="PF03094">
    <property type="entry name" value="Mlo"/>
    <property type="match status" value="1"/>
</dbReference>
<comment type="subcellular location">
    <subcellularLocation>
        <location evidence="1 8">Membrane</location>
        <topology evidence="1 8">Multi-pass membrane protein</topology>
    </subcellularLocation>
</comment>
<dbReference type="EMBL" id="JAYMYS010000002">
    <property type="protein sequence ID" value="KAK7405221.1"/>
    <property type="molecule type" value="Genomic_DNA"/>
</dbReference>
<comment type="similarity">
    <text evidence="2 8">Belongs to the MLO family.</text>
</comment>
<feature type="transmembrane region" description="Helical" evidence="9">
    <location>
        <begin position="361"/>
        <end position="385"/>
    </location>
</feature>
<keyword evidence="3 8" id="KW-0812">Transmembrane</keyword>